<protein>
    <recommendedName>
        <fullName evidence="11">Alkaline ceramidase</fullName>
    </recommendedName>
</protein>
<feature type="binding site" evidence="7">
    <location>
        <position position="40"/>
    </location>
    <ligand>
        <name>Ca(2+)</name>
        <dbReference type="ChEBI" id="CHEBI:29108"/>
    </ligand>
</feature>
<keyword evidence="6 9" id="KW-0472">Membrane</keyword>
<comment type="subcellular location">
    <subcellularLocation>
        <location evidence="1">Membrane</location>
        <topology evidence="1">Multi-pass membrane protein</topology>
    </subcellularLocation>
</comment>
<proteinExistence type="inferred from homology"/>
<dbReference type="AlphaFoldDB" id="A0A7S0YYH2"/>
<organism evidence="10">
    <name type="scientific">Hemiselmis tepida</name>
    <dbReference type="NCBI Taxonomy" id="464990"/>
    <lineage>
        <taxon>Eukaryota</taxon>
        <taxon>Cryptophyceae</taxon>
        <taxon>Cryptomonadales</taxon>
        <taxon>Hemiselmidaceae</taxon>
        <taxon>Hemiselmis</taxon>
    </lineage>
</organism>
<feature type="binding site" evidence="7">
    <location>
        <position position="26"/>
    </location>
    <ligand>
        <name>Ca(2+)</name>
        <dbReference type="ChEBI" id="CHEBI:29108"/>
    </ligand>
</feature>
<keyword evidence="4" id="KW-0378">Hydrolase</keyword>
<feature type="transmembrane region" description="Helical" evidence="9">
    <location>
        <begin position="70"/>
        <end position="95"/>
    </location>
</feature>
<keyword evidence="7" id="KW-0479">Metal-binding</keyword>
<evidence type="ECO:0008006" key="11">
    <source>
        <dbReference type="Google" id="ProtNLM"/>
    </source>
</evidence>
<feature type="binding site" evidence="7">
    <location>
        <position position="27"/>
    </location>
    <ligand>
        <name>Ca(2+)</name>
        <dbReference type="ChEBI" id="CHEBI:29108"/>
    </ligand>
</feature>
<keyword evidence="8" id="KW-0862">Zinc</keyword>
<dbReference type="GO" id="GO:0005789">
    <property type="term" value="C:endoplasmic reticulum membrane"/>
    <property type="evidence" value="ECO:0007669"/>
    <property type="project" value="TreeGrafter"/>
</dbReference>
<evidence type="ECO:0000256" key="2">
    <source>
        <dbReference type="ARBA" id="ARBA00009780"/>
    </source>
</evidence>
<keyword evidence="3 9" id="KW-0812">Transmembrane</keyword>
<feature type="binding site" evidence="8">
    <location>
        <position position="236"/>
    </location>
    <ligand>
        <name>Zn(2+)</name>
        <dbReference type="ChEBI" id="CHEBI:29105"/>
        <note>catalytic</note>
    </ligand>
</feature>
<evidence type="ECO:0000256" key="1">
    <source>
        <dbReference type="ARBA" id="ARBA00004141"/>
    </source>
</evidence>
<evidence type="ECO:0000256" key="3">
    <source>
        <dbReference type="ARBA" id="ARBA00022692"/>
    </source>
</evidence>
<reference evidence="10" key="1">
    <citation type="submission" date="2021-01" db="EMBL/GenBank/DDBJ databases">
        <authorList>
            <person name="Corre E."/>
            <person name="Pelletier E."/>
            <person name="Niang G."/>
            <person name="Scheremetjew M."/>
            <person name="Finn R."/>
            <person name="Kale V."/>
            <person name="Holt S."/>
            <person name="Cochrane G."/>
            <person name="Meng A."/>
            <person name="Brown T."/>
            <person name="Cohen L."/>
        </authorList>
    </citation>
    <scope>NUCLEOTIDE SEQUENCE</scope>
    <source>
        <strain evidence="10">CCMP443</strain>
    </source>
</reference>
<feature type="transmembrane region" description="Helical" evidence="9">
    <location>
        <begin position="153"/>
        <end position="174"/>
    </location>
</feature>
<dbReference type="GO" id="GO:0016811">
    <property type="term" value="F:hydrolase activity, acting on carbon-nitrogen (but not peptide) bonds, in linear amides"/>
    <property type="evidence" value="ECO:0007669"/>
    <property type="project" value="InterPro"/>
</dbReference>
<accession>A0A7S0YYH2</accession>
<feature type="binding site" evidence="7">
    <location>
        <position position="31"/>
    </location>
    <ligand>
        <name>Ca(2+)</name>
        <dbReference type="ChEBI" id="CHEBI:29108"/>
    </ligand>
</feature>
<dbReference type="EMBL" id="HBFN01024593">
    <property type="protein sequence ID" value="CAD8800564.1"/>
    <property type="molecule type" value="Transcribed_RNA"/>
</dbReference>
<dbReference type="PANTHER" id="PTHR46187">
    <property type="entry name" value="ALKALINE CERAMIDASE 3"/>
    <property type="match status" value="1"/>
</dbReference>
<evidence type="ECO:0000313" key="10">
    <source>
        <dbReference type="EMBL" id="CAD8800564.1"/>
    </source>
</evidence>
<feature type="binding site" evidence="8">
    <location>
        <position position="232"/>
    </location>
    <ligand>
        <name>Zn(2+)</name>
        <dbReference type="ChEBI" id="CHEBI:29105"/>
        <note>catalytic</note>
    </ligand>
</feature>
<evidence type="ECO:0000256" key="5">
    <source>
        <dbReference type="ARBA" id="ARBA00022989"/>
    </source>
</evidence>
<sequence>MGQIRFEPSGTDNTGGWWGEATSSIDWCERNYTHTVYIAEFFNTISNIGLIASGCHTIYTAIRLQFELRFIALGIGALLVGLGSAAFHCTLQYWAQMWDEVPMVWTMLVWSYCHITMEGQGSWALAAALCVYGVWWGYVHYLGAYVVLFQVHFGVLVVLGIAFLSRSVSVWCTVPILPVSSKRLASVHVQHRKLRLMGQLYVVYISAAFVIWVVDQKFCPSLHALPVNPQLHAWWHLLAGLNVHFGLHFMMALRQSIVDRALPATAWWGKWLLAWVVKTPQGWVGKLPRRD</sequence>
<evidence type="ECO:0000256" key="6">
    <source>
        <dbReference type="ARBA" id="ARBA00023136"/>
    </source>
</evidence>
<name>A0A7S0YYH2_9CRYP</name>
<evidence type="ECO:0000256" key="7">
    <source>
        <dbReference type="PIRSR" id="PIRSR608901-1"/>
    </source>
</evidence>
<dbReference type="GO" id="GO:0046514">
    <property type="term" value="P:ceramide catabolic process"/>
    <property type="evidence" value="ECO:0007669"/>
    <property type="project" value="TreeGrafter"/>
</dbReference>
<gene>
    <name evidence="10" type="ORF">HTEP1355_LOCUS14237</name>
</gene>
<comment type="similarity">
    <text evidence="2">Belongs to the alkaline ceramidase family.</text>
</comment>
<evidence type="ECO:0000256" key="8">
    <source>
        <dbReference type="PIRSR" id="PIRSR608901-2"/>
    </source>
</evidence>
<dbReference type="InterPro" id="IPR008901">
    <property type="entry name" value="ACER"/>
</dbReference>
<keyword evidence="7" id="KW-0106">Calcium</keyword>
<feature type="transmembrane region" description="Helical" evidence="9">
    <location>
        <begin position="194"/>
        <end position="214"/>
    </location>
</feature>
<evidence type="ECO:0000256" key="9">
    <source>
        <dbReference type="SAM" id="Phobius"/>
    </source>
</evidence>
<dbReference type="GO" id="GO:0046872">
    <property type="term" value="F:metal ion binding"/>
    <property type="evidence" value="ECO:0007669"/>
    <property type="project" value="UniProtKB-KW"/>
</dbReference>
<dbReference type="GO" id="GO:0046513">
    <property type="term" value="P:ceramide biosynthetic process"/>
    <property type="evidence" value="ECO:0007669"/>
    <property type="project" value="TreeGrafter"/>
</dbReference>
<comment type="cofactor">
    <cofactor evidence="8">
        <name>Zn(2+)</name>
        <dbReference type="ChEBI" id="CHEBI:29105"/>
    </cofactor>
</comment>
<feature type="binding site" evidence="7">
    <location>
        <position position="29"/>
    </location>
    <ligand>
        <name>Ca(2+)</name>
        <dbReference type="ChEBI" id="CHEBI:29108"/>
    </ligand>
</feature>
<feature type="transmembrane region" description="Helical" evidence="9">
    <location>
        <begin position="234"/>
        <end position="253"/>
    </location>
</feature>
<dbReference type="Pfam" id="PF05875">
    <property type="entry name" value="Ceramidase"/>
    <property type="match status" value="1"/>
</dbReference>
<evidence type="ECO:0000256" key="4">
    <source>
        <dbReference type="ARBA" id="ARBA00022801"/>
    </source>
</evidence>
<feature type="binding site" evidence="8">
    <location>
        <position position="88"/>
    </location>
    <ligand>
        <name>Zn(2+)</name>
        <dbReference type="ChEBI" id="CHEBI:29105"/>
        <note>catalytic</note>
    </ligand>
</feature>
<keyword evidence="5 9" id="KW-1133">Transmembrane helix</keyword>
<feature type="transmembrane region" description="Helical" evidence="9">
    <location>
        <begin position="124"/>
        <end position="147"/>
    </location>
</feature>
<dbReference type="PANTHER" id="PTHR46187:SF3">
    <property type="entry name" value="ALKALINE CERAMIDASE 3"/>
    <property type="match status" value="1"/>
</dbReference>